<evidence type="ECO:0000256" key="19">
    <source>
        <dbReference type="RuleBase" id="RU363127"/>
    </source>
</evidence>
<keyword evidence="10 19" id="KW-1133">Transmembrane helix</keyword>
<dbReference type="PANTHER" id="PTHR10896:SF50">
    <property type="entry name" value="GALACTOSYLGALACTOSYLXYLOSYLPROTEIN 3-BETA-GLUCURONOSYLTRANSFERASE P"/>
    <property type="match status" value="1"/>
</dbReference>
<evidence type="ECO:0000256" key="6">
    <source>
        <dbReference type="ARBA" id="ARBA00022679"/>
    </source>
</evidence>
<dbReference type="InterPro" id="IPR005027">
    <property type="entry name" value="Glyco_trans_43"/>
</dbReference>
<evidence type="ECO:0000256" key="14">
    <source>
        <dbReference type="ARBA" id="ARBA00023211"/>
    </source>
</evidence>
<feature type="active site" description="Proton donor/acceptor" evidence="16">
    <location>
        <position position="331"/>
    </location>
</feature>
<feature type="transmembrane region" description="Helical" evidence="19">
    <location>
        <begin position="12"/>
        <end position="29"/>
    </location>
</feature>
<dbReference type="SUPFAM" id="SSF53448">
    <property type="entry name" value="Nucleotide-diphospho-sugar transferases"/>
    <property type="match status" value="1"/>
</dbReference>
<sequence>MSLKMRTSYKTLYLTFILSSICIFLYQYHMAIPRMISLQQQSINDVITTSSSTSTTTTTTNLPPTDKSGNNKTTQSSTDLLSSNQFSSSNNLTKQSFTSKHSHKASPTSTSTPVTPQHNPSNNHSPILKTNSVKSFTSSINPNLPPIYIITPTYRRPEQLAELTRLGYTLKHVPNIFWLVVEDAVETTQLVTKLLLKLNIPFAHLLAPMPEKYRKNKVKPRGVSNRNRALEWIRANATEGVLYFADDDNTYDVEIFDEMRYTKKVSMWPVGLITKYGVSTPIVKNGTIAGFYDGWNGGRKYPVDMASFSVSVRFLHSRPNASMPYKPGYEEDGFLKSLSPLKLTEIELLASNCTEILVWHTQSKKNPNAMPLDTAKYNSTNLIQLRQIIV</sequence>
<dbReference type="GO" id="GO:0015018">
    <property type="term" value="F:galactosylgalactosylxylosylprotein 3-beta-glucuronosyltransferase activity"/>
    <property type="evidence" value="ECO:0007669"/>
    <property type="project" value="UniProtKB-UniRule"/>
</dbReference>
<evidence type="ECO:0000256" key="13">
    <source>
        <dbReference type="ARBA" id="ARBA00023180"/>
    </source>
</evidence>
<keyword evidence="12 19" id="KW-0472">Membrane</keyword>
<comment type="subcellular location">
    <subcellularLocation>
        <location evidence="2 19">Golgi apparatus membrane</location>
        <topology evidence="2 19">Single-pass type II membrane protein</topology>
    </subcellularLocation>
</comment>
<dbReference type="CDD" id="cd00218">
    <property type="entry name" value="GlcAT-I"/>
    <property type="match status" value="1"/>
</dbReference>
<keyword evidence="9 19" id="KW-0735">Signal-anchor</keyword>
<evidence type="ECO:0000256" key="11">
    <source>
        <dbReference type="ARBA" id="ARBA00023034"/>
    </source>
</evidence>
<comment type="similarity">
    <text evidence="4 19">Belongs to the glycosyltransferase 43 family.</text>
</comment>
<protein>
    <recommendedName>
        <fullName evidence="5 19">Galactosylgalactosylxylosylprotein 3-beta-glucuronosyltransferase</fullName>
        <ecNumber evidence="5 19">2.4.1.135</ecNumber>
    </recommendedName>
</protein>
<evidence type="ECO:0000256" key="18">
    <source>
        <dbReference type="PIRSR" id="PIRSR605027-6"/>
    </source>
</evidence>
<keyword evidence="13 18" id="KW-0325">Glycoprotein</keyword>
<evidence type="ECO:0000256" key="17">
    <source>
        <dbReference type="PIRSR" id="PIRSR605027-3"/>
    </source>
</evidence>
<evidence type="ECO:0000256" key="8">
    <source>
        <dbReference type="ARBA" id="ARBA00022723"/>
    </source>
</evidence>
<dbReference type="Pfam" id="PF03360">
    <property type="entry name" value="Glyco_transf_43"/>
    <property type="match status" value="1"/>
</dbReference>
<dbReference type="GO" id="GO:0005975">
    <property type="term" value="P:carbohydrate metabolic process"/>
    <property type="evidence" value="ECO:0007669"/>
    <property type="project" value="TreeGrafter"/>
</dbReference>
<comment type="pathway">
    <text evidence="3 19">Protein modification; protein glycosylation.</text>
</comment>
<name>A0A9N9RYQ5_9DIPT</name>
<dbReference type="GO" id="GO:0050650">
    <property type="term" value="P:chondroitin sulfate proteoglycan biosynthetic process"/>
    <property type="evidence" value="ECO:0007669"/>
    <property type="project" value="TreeGrafter"/>
</dbReference>
<evidence type="ECO:0000256" key="15">
    <source>
        <dbReference type="ARBA" id="ARBA00047979"/>
    </source>
</evidence>
<dbReference type="GO" id="GO:0046872">
    <property type="term" value="F:metal ion binding"/>
    <property type="evidence" value="ECO:0007669"/>
    <property type="project" value="UniProtKB-KW"/>
</dbReference>
<dbReference type="GO" id="GO:0000139">
    <property type="term" value="C:Golgi membrane"/>
    <property type="evidence" value="ECO:0007669"/>
    <property type="project" value="UniProtKB-SubCell"/>
</dbReference>
<feature type="compositionally biased region" description="Low complexity" evidence="20">
    <location>
        <begin position="106"/>
        <end position="116"/>
    </location>
</feature>
<evidence type="ECO:0000256" key="4">
    <source>
        <dbReference type="ARBA" id="ARBA00007706"/>
    </source>
</evidence>
<dbReference type="EMBL" id="OU895878">
    <property type="protein sequence ID" value="CAG9805880.1"/>
    <property type="molecule type" value="Genomic_DNA"/>
</dbReference>
<keyword evidence="22" id="KW-1185">Reference proteome</keyword>
<dbReference type="EC" id="2.4.1.135" evidence="5 19"/>
<evidence type="ECO:0000256" key="20">
    <source>
        <dbReference type="SAM" id="MobiDB-lite"/>
    </source>
</evidence>
<feature type="region of interest" description="Disordered" evidence="20">
    <location>
        <begin position="49"/>
        <end position="129"/>
    </location>
</feature>
<accession>A0A9N9RYQ5</accession>
<reference evidence="21" key="1">
    <citation type="submission" date="2022-01" db="EMBL/GenBank/DDBJ databases">
        <authorList>
            <person name="King R."/>
        </authorList>
    </citation>
    <scope>NUCLEOTIDE SEQUENCE</scope>
</reference>
<dbReference type="InterPro" id="IPR029044">
    <property type="entry name" value="Nucleotide-diphossugar_trans"/>
</dbReference>
<keyword evidence="11 19" id="KW-0333">Golgi apparatus</keyword>
<feature type="compositionally biased region" description="Polar residues" evidence="20">
    <location>
        <begin position="61"/>
        <end position="75"/>
    </location>
</feature>
<feature type="compositionally biased region" description="Polar residues" evidence="20">
    <location>
        <begin position="117"/>
        <end position="129"/>
    </location>
</feature>
<organism evidence="21 22">
    <name type="scientific">Chironomus riparius</name>
    <dbReference type="NCBI Taxonomy" id="315576"/>
    <lineage>
        <taxon>Eukaryota</taxon>
        <taxon>Metazoa</taxon>
        <taxon>Ecdysozoa</taxon>
        <taxon>Arthropoda</taxon>
        <taxon>Hexapoda</taxon>
        <taxon>Insecta</taxon>
        <taxon>Pterygota</taxon>
        <taxon>Neoptera</taxon>
        <taxon>Endopterygota</taxon>
        <taxon>Diptera</taxon>
        <taxon>Nematocera</taxon>
        <taxon>Chironomoidea</taxon>
        <taxon>Chironomidae</taxon>
        <taxon>Chironominae</taxon>
        <taxon>Chironomus</taxon>
    </lineage>
</organism>
<evidence type="ECO:0000256" key="3">
    <source>
        <dbReference type="ARBA" id="ARBA00004922"/>
    </source>
</evidence>
<evidence type="ECO:0000256" key="1">
    <source>
        <dbReference type="ARBA" id="ARBA00001936"/>
    </source>
</evidence>
<keyword evidence="7 19" id="KW-0812">Transmembrane</keyword>
<evidence type="ECO:0000256" key="2">
    <source>
        <dbReference type="ARBA" id="ARBA00004323"/>
    </source>
</evidence>
<feature type="binding site" evidence="17">
    <location>
        <position position="248"/>
    </location>
    <ligand>
        <name>Mn(2+)</name>
        <dbReference type="ChEBI" id="CHEBI:29035"/>
    </ligand>
</feature>
<evidence type="ECO:0000256" key="16">
    <source>
        <dbReference type="PIRSR" id="PIRSR605027-1"/>
    </source>
</evidence>
<dbReference type="PANTHER" id="PTHR10896">
    <property type="entry name" value="GALACTOSYLGALACTOSYLXYLOSYLPROTEIN 3-BETA-GLUCURONOSYLTRANSFERASE BETA-1,3-GLUCURONYLTRANSFERASE"/>
    <property type="match status" value="1"/>
</dbReference>
<evidence type="ECO:0000313" key="21">
    <source>
        <dbReference type="EMBL" id="CAG9805880.1"/>
    </source>
</evidence>
<dbReference type="Gene3D" id="3.90.550.10">
    <property type="entry name" value="Spore Coat Polysaccharide Biosynthesis Protein SpsA, Chain A"/>
    <property type="match status" value="1"/>
</dbReference>
<dbReference type="FunFam" id="3.90.550.10:FF:000044">
    <property type="entry name" value="Galactosylgalactosylxylosylprotein 3-beta-glucuronosyltransferase"/>
    <property type="match status" value="1"/>
</dbReference>
<evidence type="ECO:0000256" key="9">
    <source>
        <dbReference type="ARBA" id="ARBA00022968"/>
    </source>
</evidence>
<dbReference type="Proteomes" id="UP001153620">
    <property type="component" value="Chromosome 2"/>
</dbReference>
<feature type="compositionally biased region" description="Low complexity" evidence="20">
    <location>
        <begin position="49"/>
        <end position="60"/>
    </location>
</feature>
<reference evidence="21" key="2">
    <citation type="submission" date="2022-10" db="EMBL/GenBank/DDBJ databases">
        <authorList>
            <consortium name="ENA_rothamsted_submissions"/>
            <consortium name="culmorum"/>
            <person name="King R."/>
        </authorList>
    </citation>
    <scope>NUCLEOTIDE SEQUENCE</scope>
</reference>
<feature type="glycosylation site" description="N-linked (GlcNAc...) asparagine" evidence="18">
    <location>
        <position position="352"/>
    </location>
</feature>
<feature type="compositionally biased region" description="Low complexity" evidence="20">
    <location>
        <begin position="76"/>
        <end position="92"/>
    </location>
</feature>
<comment type="cofactor">
    <cofactor evidence="1 17 19">
        <name>Mn(2+)</name>
        <dbReference type="ChEBI" id="CHEBI:29035"/>
    </cofactor>
</comment>
<comment type="catalytic activity">
    <reaction evidence="15 19">
        <text>3-O-(beta-D-galactosyl-(1-&gt;3)-beta-D-galactosyl-(1-&gt;4)-beta-D-xylosyl)-L-seryl-[protein] + UDP-alpha-D-glucuronate = 3-O-(beta-D-GlcA-(1-&gt;3)-beta-D-Gal-(1-&gt;3)-beta-D-Gal-(1-&gt;4)-beta-D-Xyl)-L-seryl-[protein] + UDP + H(+)</text>
        <dbReference type="Rhea" id="RHEA:24168"/>
        <dbReference type="Rhea" id="RHEA-COMP:12571"/>
        <dbReference type="Rhea" id="RHEA-COMP:12573"/>
        <dbReference type="ChEBI" id="CHEBI:15378"/>
        <dbReference type="ChEBI" id="CHEBI:58052"/>
        <dbReference type="ChEBI" id="CHEBI:58223"/>
        <dbReference type="ChEBI" id="CHEBI:132090"/>
        <dbReference type="ChEBI" id="CHEBI:132093"/>
        <dbReference type="EC" id="2.4.1.135"/>
    </reaction>
</comment>
<keyword evidence="8 17" id="KW-0479">Metal-binding</keyword>
<evidence type="ECO:0000256" key="10">
    <source>
        <dbReference type="ARBA" id="ARBA00022989"/>
    </source>
</evidence>
<evidence type="ECO:0000313" key="22">
    <source>
        <dbReference type="Proteomes" id="UP001153620"/>
    </source>
</evidence>
<dbReference type="AlphaFoldDB" id="A0A9N9RYQ5"/>
<evidence type="ECO:0000256" key="7">
    <source>
        <dbReference type="ARBA" id="ARBA00022692"/>
    </source>
</evidence>
<proteinExistence type="inferred from homology"/>
<evidence type="ECO:0000256" key="5">
    <source>
        <dbReference type="ARBA" id="ARBA00012641"/>
    </source>
</evidence>
<dbReference type="OrthoDB" id="675023at2759"/>
<keyword evidence="6 19" id="KW-0808">Transferase</keyword>
<keyword evidence="14 17" id="KW-0464">Manganese</keyword>
<gene>
    <name evidence="21" type="ORF">CHIRRI_LOCUS8747</name>
</gene>
<evidence type="ECO:0000256" key="12">
    <source>
        <dbReference type="ARBA" id="ARBA00023136"/>
    </source>
</evidence>